<dbReference type="VEuPathDB" id="TriTrypDB:TM35_000083020"/>
<protein>
    <recommendedName>
        <fullName evidence="3">FYVE-type domain-containing protein</fullName>
    </recommendedName>
</protein>
<dbReference type="RefSeq" id="XP_028884570.1">
    <property type="nucleotide sequence ID" value="XM_029024167.1"/>
</dbReference>
<name>A0A1X0P0N5_9TRYP</name>
<evidence type="ECO:0000313" key="2">
    <source>
        <dbReference type="Proteomes" id="UP000192257"/>
    </source>
</evidence>
<dbReference type="OrthoDB" id="256733at2759"/>
<accession>A0A1X0P0N5</accession>
<dbReference type="GeneID" id="39983947"/>
<sequence length="118" mass="13390">MGQIFSDTATHEPVPEEVRERIEPITYTPAPLSERPQDGRVCEGCGEPYMWYFTPSTNCDWCGRQLCRRCCPNRHLLGGNPGCPDCTRKAFIMKRDEMLKEHLACKKTTNQPAAVDIS</sequence>
<dbReference type="Proteomes" id="UP000192257">
    <property type="component" value="Unassembled WGS sequence"/>
</dbReference>
<dbReference type="InterPro" id="IPR011011">
    <property type="entry name" value="Znf_FYVE_PHD"/>
</dbReference>
<dbReference type="AlphaFoldDB" id="A0A1X0P0N5"/>
<evidence type="ECO:0008006" key="3">
    <source>
        <dbReference type="Google" id="ProtNLM"/>
    </source>
</evidence>
<gene>
    <name evidence="1" type="ORF">TM35_000083020</name>
</gene>
<reference evidence="1 2" key="1">
    <citation type="submission" date="2017-03" db="EMBL/GenBank/DDBJ databases">
        <title>An alternative strategy for trypanosome survival in the mammalian bloodstream revealed through genome and transcriptome analysis of the ubiquitous bovine parasite Trypanosoma (Megatrypanum) theileri.</title>
        <authorList>
            <person name="Kelly S."/>
            <person name="Ivens A."/>
            <person name="Mott A."/>
            <person name="O'Neill E."/>
            <person name="Emms D."/>
            <person name="Macleod O."/>
            <person name="Voorheis P."/>
            <person name="Matthews J."/>
            <person name="Matthews K."/>
            <person name="Carrington M."/>
        </authorList>
    </citation>
    <scope>NUCLEOTIDE SEQUENCE [LARGE SCALE GENOMIC DNA]</scope>
    <source>
        <strain evidence="1">Edinburgh</strain>
    </source>
</reference>
<organism evidence="1 2">
    <name type="scientific">Trypanosoma theileri</name>
    <dbReference type="NCBI Taxonomy" id="67003"/>
    <lineage>
        <taxon>Eukaryota</taxon>
        <taxon>Discoba</taxon>
        <taxon>Euglenozoa</taxon>
        <taxon>Kinetoplastea</taxon>
        <taxon>Metakinetoplastina</taxon>
        <taxon>Trypanosomatida</taxon>
        <taxon>Trypanosomatidae</taxon>
        <taxon>Trypanosoma</taxon>
    </lineage>
</organism>
<proteinExistence type="predicted"/>
<dbReference type="SUPFAM" id="SSF57903">
    <property type="entry name" value="FYVE/PHD zinc finger"/>
    <property type="match status" value="1"/>
</dbReference>
<keyword evidence="2" id="KW-1185">Reference proteome</keyword>
<evidence type="ECO:0000313" key="1">
    <source>
        <dbReference type="EMBL" id="ORC90504.1"/>
    </source>
</evidence>
<comment type="caution">
    <text evidence="1">The sequence shown here is derived from an EMBL/GenBank/DDBJ whole genome shotgun (WGS) entry which is preliminary data.</text>
</comment>
<dbReference type="EMBL" id="NBCO01000008">
    <property type="protein sequence ID" value="ORC90504.1"/>
    <property type="molecule type" value="Genomic_DNA"/>
</dbReference>